<evidence type="ECO:0000313" key="2">
    <source>
        <dbReference type="EnsemblProtists" id="EKX44233"/>
    </source>
</evidence>
<accession>L1J6R0</accession>
<reference evidence="3" key="2">
    <citation type="submission" date="2012-11" db="EMBL/GenBank/DDBJ databases">
        <authorList>
            <person name="Kuo A."/>
            <person name="Curtis B.A."/>
            <person name="Tanifuji G."/>
            <person name="Burki F."/>
            <person name="Gruber A."/>
            <person name="Irimia M."/>
            <person name="Maruyama S."/>
            <person name="Arias M.C."/>
            <person name="Ball S.G."/>
            <person name="Gile G.H."/>
            <person name="Hirakawa Y."/>
            <person name="Hopkins J.F."/>
            <person name="Rensing S.A."/>
            <person name="Schmutz J."/>
            <person name="Symeonidi A."/>
            <person name="Elias M."/>
            <person name="Eveleigh R.J."/>
            <person name="Herman E.K."/>
            <person name="Klute M.J."/>
            <person name="Nakayama T."/>
            <person name="Obornik M."/>
            <person name="Reyes-Prieto A."/>
            <person name="Armbrust E.V."/>
            <person name="Aves S.J."/>
            <person name="Beiko R.G."/>
            <person name="Coutinho P."/>
            <person name="Dacks J.B."/>
            <person name="Durnford D.G."/>
            <person name="Fast N.M."/>
            <person name="Green B.R."/>
            <person name="Grisdale C."/>
            <person name="Hempe F."/>
            <person name="Henrissat B."/>
            <person name="Hoppner M.P."/>
            <person name="Ishida K.-I."/>
            <person name="Kim E."/>
            <person name="Koreny L."/>
            <person name="Kroth P.G."/>
            <person name="Liu Y."/>
            <person name="Malik S.-B."/>
            <person name="Maier U.G."/>
            <person name="McRose D."/>
            <person name="Mock T."/>
            <person name="Neilson J.A."/>
            <person name="Onodera N.T."/>
            <person name="Poole A.M."/>
            <person name="Pritham E.J."/>
            <person name="Richards T.A."/>
            <person name="Rocap G."/>
            <person name="Roy S.W."/>
            <person name="Sarai C."/>
            <person name="Schaack S."/>
            <person name="Shirato S."/>
            <person name="Slamovits C.H."/>
            <person name="Spencer D.F."/>
            <person name="Suzuki S."/>
            <person name="Worden A.Z."/>
            <person name="Zauner S."/>
            <person name="Barry K."/>
            <person name="Bell C."/>
            <person name="Bharti A.K."/>
            <person name="Crow J.A."/>
            <person name="Grimwood J."/>
            <person name="Kramer R."/>
            <person name="Lindquist E."/>
            <person name="Lucas S."/>
            <person name="Salamov A."/>
            <person name="McFadden G.I."/>
            <person name="Lane C.E."/>
            <person name="Keeling P.J."/>
            <person name="Gray M.W."/>
            <person name="Grigoriev I.V."/>
            <person name="Archibald J.M."/>
        </authorList>
    </citation>
    <scope>NUCLEOTIDE SEQUENCE</scope>
    <source>
        <strain evidence="3">CCMP2712</strain>
    </source>
</reference>
<dbReference type="Proteomes" id="UP000011087">
    <property type="component" value="Unassembled WGS sequence"/>
</dbReference>
<dbReference type="GeneID" id="17300962"/>
<dbReference type="HOGENOM" id="CLU_1665347_0_0_1"/>
<sequence>MNVPRRGRLERFLDIILTGESLSQVEGGIAVYESSHDDLCLHRAARPPASHLASEWPGVHVDRFHHAAAAAPWTSVRAEAVARLRAWGEGLSGPAARWLLTANHVADFFVGNWLAGEFASRGRGACILERGLGVTLEVHRAGGICPEGESNHRIRRSAL</sequence>
<keyword evidence="3" id="KW-1185">Reference proteome</keyword>
<dbReference type="KEGG" id="gtt:GUITHDRAFT_152995"/>
<proteinExistence type="predicted"/>
<dbReference type="PaxDb" id="55529-EKX44233"/>
<evidence type="ECO:0000313" key="1">
    <source>
        <dbReference type="EMBL" id="EKX44233.1"/>
    </source>
</evidence>
<dbReference type="EMBL" id="JH993005">
    <property type="protein sequence ID" value="EKX44233.1"/>
    <property type="molecule type" value="Genomic_DNA"/>
</dbReference>
<reference evidence="2" key="3">
    <citation type="submission" date="2016-03" db="UniProtKB">
        <authorList>
            <consortium name="EnsemblProtists"/>
        </authorList>
    </citation>
    <scope>IDENTIFICATION</scope>
</reference>
<protein>
    <submittedName>
        <fullName evidence="1 2">Uncharacterized protein</fullName>
    </submittedName>
</protein>
<gene>
    <name evidence="1" type="ORF">GUITHDRAFT_152995</name>
</gene>
<organism evidence="1">
    <name type="scientific">Guillardia theta (strain CCMP2712)</name>
    <name type="common">Cryptophyte</name>
    <dbReference type="NCBI Taxonomy" id="905079"/>
    <lineage>
        <taxon>Eukaryota</taxon>
        <taxon>Cryptophyceae</taxon>
        <taxon>Pyrenomonadales</taxon>
        <taxon>Geminigeraceae</taxon>
        <taxon>Guillardia</taxon>
    </lineage>
</organism>
<dbReference type="EnsemblProtists" id="EKX44233">
    <property type="protein sequence ID" value="EKX44233"/>
    <property type="gene ID" value="GUITHDRAFT_152995"/>
</dbReference>
<dbReference type="RefSeq" id="XP_005831213.1">
    <property type="nucleotide sequence ID" value="XM_005831156.1"/>
</dbReference>
<dbReference type="AlphaFoldDB" id="L1J6R0"/>
<name>L1J6R0_GUITC</name>
<reference evidence="1 3" key="1">
    <citation type="journal article" date="2012" name="Nature">
        <title>Algal genomes reveal evolutionary mosaicism and the fate of nucleomorphs.</title>
        <authorList>
            <consortium name="DOE Joint Genome Institute"/>
            <person name="Curtis B.A."/>
            <person name="Tanifuji G."/>
            <person name="Burki F."/>
            <person name="Gruber A."/>
            <person name="Irimia M."/>
            <person name="Maruyama S."/>
            <person name="Arias M.C."/>
            <person name="Ball S.G."/>
            <person name="Gile G.H."/>
            <person name="Hirakawa Y."/>
            <person name="Hopkins J.F."/>
            <person name="Kuo A."/>
            <person name="Rensing S.A."/>
            <person name="Schmutz J."/>
            <person name="Symeonidi A."/>
            <person name="Elias M."/>
            <person name="Eveleigh R.J."/>
            <person name="Herman E.K."/>
            <person name="Klute M.J."/>
            <person name="Nakayama T."/>
            <person name="Obornik M."/>
            <person name="Reyes-Prieto A."/>
            <person name="Armbrust E.V."/>
            <person name="Aves S.J."/>
            <person name="Beiko R.G."/>
            <person name="Coutinho P."/>
            <person name="Dacks J.B."/>
            <person name="Durnford D.G."/>
            <person name="Fast N.M."/>
            <person name="Green B.R."/>
            <person name="Grisdale C.J."/>
            <person name="Hempel F."/>
            <person name="Henrissat B."/>
            <person name="Hoppner M.P."/>
            <person name="Ishida K."/>
            <person name="Kim E."/>
            <person name="Koreny L."/>
            <person name="Kroth P.G."/>
            <person name="Liu Y."/>
            <person name="Malik S.B."/>
            <person name="Maier U.G."/>
            <person name="McRose D."/>
            <person name="Mock T."/>
            <person name="Neilson J.A."/>
            <person name="Onodera N.T."/>
            <person name="Poole A.M."/>
            <person name="Pritham E.J."/>
            <person name="Richards T.A."/>
            <person name="Rocap G."/>
            <person name="Roy S.W."/>
            <person name="Sarai C."/>
            <person name="Schaack S."/>
            <person name="Shirato S."/>
            <person name="Slamovits C.H."/>
            <person name="Spencer D.F."/>
            <person name="Suzuki S."/>
            <person name="Worden A.Z."/>
            <person name="Zauner S."/>
            <person name="Barry K."/>
            <person name="Bell C."/>
            <person name="Bharti A.K."/>
            <person name="Crow J.A."/>
            <person name="Grimwood J."/>
            <person name="Kramer R."/>
            <person name="Lindquist E."/>
            <person name="Lucas S."/>
            <person name="Salamov A."/>
            <person name="McFadden G.I."/>
            <person name="Lane C.E."/>
            <person name="Keeling P.J."/>
            <person name="Gray M.W."/>
            <person name="Grigoriev I.V."/>
            <person name="Archibald J.M."/>
        </authorList>
    </citation>
    <scope>NUCLEOTIDE SEQUENCE</scope>
    <source>
        <strain evidence="1 3">CCMP2712</strain>
    </source>
</reference>
<evidence type="ECO:0000313" key="3">
    <source>
        <dbReference type="Proteomes" id="UP000011087"/>
    </source>
</evidence>
<feature type="non-terminal residue" evidence="1">
    <location>
        <position position="159"/>
    </location>
</feature>